<dbReference type="InterPro" id="IPR052021">
    <property type="entry name" value="Type-I_RS_S_subunit"/>
</dbReference>
<accession>A0A444JGP2</accession>
<evidence type="ECO:0000259" key="4">
    <source>
        <dbReference type="Pfam" id="PF01420"/>
    </source>
</evidence>
<evidence type="ECO:0000256" key="3">
    <source>
        <dbReference type="ARBA" id="ARBA00023125"/>
    </source>
</evidence>
<dbReference type="GO" id="GO:0009035">
    <property type="term" value="F:type I site-specific deoxyribonuclease activity"/>
    <property type="evidence" value="ECO:0007669"/>
    <property type="project" value="UniProtKB-EC"/>
</dbReference>
<dbReference type="AlphaFoldDB" id="A0A444JGP2"/>
<dbReference type="PANTHER" id="PTHR30408">
    <property type="entry name" value="TYPE-1 RESTRICTION ENZYME ECOKI SPECIFICITY PROTEIN"/>
    <property type="match status" value="1"/>
</dbReference>
<dbReference type="Pfam" id="PF01420">
    <property type="entry name" value="Methylase_S"/>
    <property type="match status" value="1"/>
</dbReference>
<dbReference type="InterPro" id="IPR044946">
    <property type="entry name" value="Restrct_endonuc_typeI_TRD_sf"/>
</dbReference>
<sequence>PNDSFVPDYLYYNLDIRYSELRKLSTGDGGRGGLNLTLIRAVEIPFPPTIDEQRQIVHIFNDMDKEIEKLKTQRTKYQQLKTGMMQELLTGKKRLV</sequence>
<dbReference type="Proteomes" id="UP000288892">
    <property type="component" value="Unassembled WGS sequence"/>
</dbReference>
<dbReference type="PANTHER" id="PTHR30408:SF12">
    <property type="entry name" value="TYPE I RESTRICTION ENZYME MJAVIII SPECIFICITY SUBUNIT"/>
    <property type="match status" value="1"/>
</dbReference>
<evidence type="ECO:0000313" key="6">
    <source>
        <dbReference type="Proteomes" id="UP000288892"/>
    </source>
</evidence>
<dbReference type="GO" id="GO:0003677">
    <property type="term" value="F:DNA binding"/>
    <property type="evidence" value="ECO:0007669"/>
    <property type="project" value="UniProtKB-KW"/>
</dbReference>
<dbReference type="Gene3D" id="3.90.220.20">
    <property type="entry name" value="DNA methylase specificity domains"/>
    <property type="match status" value="1"/>
</dbReference>
<dbReference type="EC" id="3.1.21.3" evidence="5"/>
<proteinExistence type="inferred from homology"/>
<feature type="non-terminal residue" evidence="5">
    <location>
        <position position="1"/>
    </location>
</feature>
<dbReference type="GO" id="GO:0009307">
    <property type="term" value="P:DNA restriction-modification system"/>
    <property type="evidence" value="ECO:0007669"/>
    <property type="project" value="UniProtKB-KW"/>
</dbReference>
<keyword evidence="3" id="KW-0238">DNA-binding</keyword>
<protein>
    <submittedName>
        <fullName evidence="5">Type I restriction modification DNA specificity domain-containing protein</fullName>
        <ecNumber evidence="5">3.1.21.3</ecNumber>
    </submittedName>
</protein>
<reference evidence="5 6" key="1">
    <citation type="submission" date="2017-01" db="EMBL/GenBank/DDBJ databases">
        <title>The cable genome- insights into the physiology and evolution of filamentous bacteria capable of sulfide oxidation via long distance electron transfer.</title>
        <authorList>
            <person name="Schreiber L."/>
            <person name="Bjerg J.T."/>
            <person name="Boggild A."/>
            <person name="Van De Vossenberg J."/>
            <person name="Meysman F."/>
            <person name="Nielsen L.P."/>
            <person name="Schramm A."/>
            <person name="Kjeldsen K.U."/>
        </authorList>
    </citation>
    <scope>NUCLEOTIDE SEQUENCE [LARGE SCALE GENOMIC DNA]</scope>
    <source>
        <strain evidence="5">A5</strain>
    </source>
</reference>
<name>A0A444JGP2_9BACT</name>
<gene>
    <name evidence="5" type="ORF">VU01_102611</name>
</gene>
<evidence type="ECO:0000256" key="2">
    <source>
        <dbReference type="ARBA" id="ARBA00022747"/>
    </source>
</evidence>
<keyword evidence="5" id="KW-0378">Hydrolase</keyword>
<dbReference type="SUPFAM" id="SSF116734">
    <property type="entry name" value="DNA methylase specificity domain"/>
    <property type="match status" value="1"/>
</dbReference>
<feature type="domain" description="Type I restriction modification DNA specificity" evidence="4">
    <location>
        <begin position="9"/>
        <end position="72"/>
    </location>
</feature>
<evidence type="ECO:0000256" key="1">
    <source>
        <dbReference type="ARBA" id="ARBA00010923"/>
    </source>
</evidence>
<organism evidence="5 6">
    <name type="scientific">Candidatus Electrothrix marina</name>
    <dbReference type="NCBI Taxonomy" id="1859130"/>
    <lineage>
        <taxon>Bacteria</taxon>
        <taxon>Pseudomonadati</taxon>
        <taxon>Thermodesulfobacteriota</taxon>
        <taxon>Desulfobulbia</taxon>
        <taxon>Desulfobulbales</taxon>
        <taxon>Desulfobulbaceae</taxon>
        <taxon>Candidatus Electrothrix</taxon>
    </lineage>
</organism>
<dbReference type="InterPro" id="IPR000055">
    <property type="entry name" value="Restrct_endonuc_typeI_TRD"/>
</dbReference>
<dbReference type="EMBL" id="MTKS01000026">
    <property type="protein sequence ID" value="RWX52245.1"/>
    <property type="molecule type" value="Genomic_DNA"/>
</dbReference>
<keyword evidence="6" id="KW-1185">Reference proteome</keyword>
<keyword evidence="2" id="KW-0680">Restriction system</keyword>
<dbReference type="Gene3D" id="1.10.287.1120">
    <property type="entry name" value="Bipartite methylase S protein"/>
    <property type="match status" value="1"/>
</dbReference>
<comment type="similarity">
    <text evidence="1">Belongs to the type-I restriction system S methylase family.</text>
</comment>
<evidence type="ECO:0000313" key="5">
    <source>
        <dbReference type="EMBL" id="RWX52245.1"/>
    </source>
</evidence>
<comment type="caution">
    <text evidence="5">The sequence shown here is derived from an EMBL/GenBank/DDBJ whole genome shotgun (WGS) entry which is preliminary data.</text>
</comment>